<keyword evidence="5" id="KW-0813">Transport</keyword>
<feature type="transmembrane region" description="Helical" evidence="12">
    <location>
        <begin position="245"/>
        <end position="265"/>
    </location>
</feature>
<dbReference type="GO" id="GO:0012505">
    <property type="term" value="C:endomembrane system"/>
    <property type="evidence" value="ECO:0007669"/>
    <property type="project" value="UniProtKB-SubCell"/>
</dbReference>
<comment type="caution">
    <text evidence="13">The sequence shown here is derived from an EMBL/GenBank/DDBJ whole genome shotgun (WGS) entry which is preliminary data.</text>
</comment>
<feature type="transmembrane region" description="Helical" evidence="12">
    <location>
        <begin position="213"/>
        <end position="233"/>
    </location>
</feature>
<dbReference type="GO" id="GO:0005886">
    <property type="term" value="C:plasma membrane"/>
    <property type="evidence" value="ECO:0007669"/>
    <property type="project" value="UniProtKB-SubCell"/>
</dbReference>
<evidence type="ECO:0000256" key="8">
    <source>
        <dbReference type="ARBA" id="ARBA00022989"/>
    </source>
</evidence>
<accession>A0AAD3P6U6</accession>
<evidence type="ECO:0000256" key="2">
    <source>
        <dbReference type="ARBA" id="ARBA00004236"/>
    </source>
</evidence>
<gene>
    <name evidence="13" type="ORF">Nepgr_000526</name>
</gene>
<proteinExistence type="inferred from homology"/>
<dbReference type="Pfam" id="PF03595">
    <property type="entry name" value="SLAC1"/>
    <property type="match status" value="1"/>
</dbReference>
<evidence type="ECO:0000256" key="12">
    <source>
        <dbReference type="SAM" id="Phobius"/>
    </source>
</evidence>
<evidence type="ECO:0000313" key="14">
    <source>
        <dbReference type="Proteomes" id="UP001279734"/>
    </source>
</evidence>
<dbReference type="Proteomes" id="UP001279734">
    <property type="component" value="Unassembled WGS sequence"/>
</dbReference>
<reference evidence="13" key="1">
    <citation type="submission" date="2023-05" db="EMBL/GenBank/DDBJ databases">
        <title>Nepenthes gracilis genome sequencing.</title>
        <authorList>
            <person name="Fukushima K."/>
        </authorList>
    </citation>
    <scope>NUCLEOTIDE SEQUENCE</scope>
    <source>
        <strain evidence="13">SING2019-196</strain>
    </source>
</reference>
<comment type="function">
    <text evidence="11">Slow, weak voltage-dependent S-type anion efflux channel involved in maintenance of anion homeostasis.</text>
</comment>
<keyword evidence="8 12" id="KW-1133">Transmembrane helix</keyword>
<keyword evidence="7 12" id="KW-0812">Transmembrane</keyword>
<evidence type="ECO:0000256" key="9">
    <source>
        <dbReference type="ARBA" id="ARBA00023065"/>
    </source>
</evidence>
<dbReference type="GO" id="GO:0008308">
    <property type="term" value="F:voltage-gated monoatomic anion channel activity"/>
    <property type="evidence" value="ECO:0007669"/>
    <property type="project" value="InterPro"/>
</dbReference>
<sequence>MDSQSSDSQPHPELVVDISISAIETPDDQSKKPSTALRMLRNFHGGYFRICLSLCSQALLWKTLIQPTADEHALRHVLSKLPSAAFTFLWGLALVTLVLLSLLYVLMCFLQFGKVKAEFLHPVGVNYLFAPWTSSILLLQSAPFTMPKNAVYCQVIWWVLVIPIAALDIKIYGQWFTKGKRFLSRVANPASQLSVVANLVGARAAAYMGWREVALCLFSTGMAHYLVLFVTLYQRLPESGEVPMMLRPVFFLFIATPSMASVAWGSINGSFDVASKMLFYLSLFLFMALASRPILFRKSMRKFSVAWWAYSFPLTILAMASIDYAQAVKGGVAHVLMLLLILVSVLVCFALMAVTSLNLNIVFLGGENPS</sequence>
<name>A0AAD3P6U6_NEPGR</name>
<dbReference type="PANTHER" id="PTHR31269:SF22">
    <property type="entry name" value="OS01G0247700 PROTEIN"/>
    <property type="match status" value="1"/>
</dbReference>
<evidence type="ECO:0000256" key="7">
    <source>
        <dbReference type="ARBA" id="ARBA00022692"/>
    </source>
</evidence>
<comment type="subcellular location">
    <subcellularLocation>
        <location evidence="2">Cell membrane</location>
    </subcellularLocation>
    <subcellularLocation>
        <location evidence="1">Endomembrane system</location>
        <topology evidence="1">Multi-pass membrane protein</topology>
    </subcellularLocation>
</comment>
<feature type="transmembrane region" description="Helical" evidence="12">
    <location>
        <begin position="277"/>
        <end position="295"/>
    </location>
</feature>
<dbReference type="InterPro" id="IPR004695">
    <property type="entry name" value="SLAC1/Mae1/Ssu1/TehA"/>
</dbReference>
<protein>
    <submittedName>
        <fullName evidence="13">Uncharacterized protein</fullName>
    </submittedName>
</protein>
<organism evidence="13 14">
    <name type="scientific">Nepenthes gracilis</name>
    <name type="common">Slender pitcher plant</name>
    <dbReference type="NCBI Taxonomy" id="150966"/>
    <lineage>
        <taxon>Eukaryota</taxon>
        <taxon>Viridiplantae</taxon>
        <taxon>Streptophyta</taxon>
        <taxon>Embryophyta</taxon>
        <taxon>Tracheophyta</taxon>
        <taxon>Spermatophyta</taxon>
        <taxon>Magnoliopsida</taxon>
        <taxon>eudicotyledons</taxon>
        <taxon>Gunneridae</taxon>
        <taxon>Pentapetalae</taxon>
        <taxon>Caryophyllales</taxon>
        <taxon>Nepenthaceae</taxon>
        <taxon>Nepenthes</taxon>
    </lineage>
</organism>
<dbReference type="EMBL" id="BSYO01000001">
    <property type="protein sequence ID" value="GMG98686.1"/>
    <property type="molecule type" value="Genomic_DNA"/>
</dbReference>
<evidence type="ECO:0000256" key="6">
    <source>
        <dbReference type="ARBA" id="ARBA00022475"/>
    </source>
</evidence>
<evidence type="ECO:0000256" key="5">
    <source>
        <dbReference type="ARBA" id="ARBA00022448"/>
    </source>
</evidence>
<dbReference type="InterPro" id="IPR030183">
    <property type="entry name" value="SLAC/SLAH"/>
</dbReference>
<evidence type="ECO:0000256" key="4">
    <source>
        <dbReference type="ARBA" id="ARBA00011233"/>
    </source>
</evidence>
<keyword evidence="10 12" id="KW-0472">Membrane</keyword>
<dbReference type="FunFam" id="1.50.10.150:FF:000003">
    <property type="entry name" value="S-type anion channel SLAH1"/>
    <property type="match status" value="1"/>
</dbReference>
<keyword evidence="14" id="KW-1185">Reference proteome</keyword>
<evidence type="ECO:0000256" key="11">
    <source>
        <dbReference type="ARBA" id="ARBA00054248"/>
    </source>
</evidence>
<feature type="transmembrane region" description="Helical" evidence="12">
    <location>
        <begin position="124"/>
        <end position="143"/>
    </location>
</feature>
<evidence type="ECO:0000256" key="10">
    <source>
        <dbReference type="ARBA" id="ARBA00023136"/>
    </source>
</evidence>
<dbReference type="Gene3D" id="1.50.10.150">
    <property type="entry name" value="Voltage-dependent anion channel"/>
    <property type="match status" value="1"/>
</dbReference>
<evidence type="ECO:0000313" key="13">
    <source>
        <dbReference type="EMBL" id="GMG98686.1"/>
    </source>
</evidence>
<dbReference type="GO" id="GO:0006873">
    <property type="term" value="P:intracellular monoatomic ion homeostasis"/>
    <property type="evidence" value="ECO:0007669"/>
    <property type="project" value="InterPro"/>
</dbReference>
<evidence type="ECO:0000256" key="3">
    <source>
        <dbReference type="ARBA" id="ARBA00007808"/>
    </source>
</evidence>
<feature type="transmembrane region" description="Helical" evidence="12">
    <location>
        <begin position="307"/>
        <end position="325"/>
    </location>
</feature>
<keyword evidence="6" id="KW-1003">Cell membrane</keyword>
<keyword evidence="9" id="KW-0406">Ion transport</keyword>
<dbReference type="InterPro" id="IPR038665">
    <property type="entry name" value="Voltage-dep_anion_channel_sf"/>
</dbReference>
<dbReference type="PANTHER" id="PTHR31269">
    <property type="entry name" value="S-TYPE ANION CHANNEL SLAH3"/>
    <property type="match status" value="1"/>
</dbReference>
<feature type="transmembrane region" description="Helical" evidence="12">
    <location>
        <begin position="155"/>
        <end position="173"/>
    </location>
</feature>
<evidence type="ECO:0000256" key="1">
    <source>
        <dbReference type="ARBA" id="ARBA00004127"/>
    </source>
</evidence>
<feature type="transmembrane region" description="Helical" evidence="12">
    <location>
        <begin position="332"/>
        <end position="354"/>
    </location>
</feature>
<feature type="transmembrane region" description="Helical" evidence="12">
    <location>
        <begin position="85"/>
        <end position="112"/>
    </location>
</feature>
<dbReference type="AlphaFoldDB" id="A0AAD3P6U6"/>
<dbReference type="CDD" id="cd09323">
    <property type="entry name" value="TDT_SLAC1_like"/>
    <property type="match status" value="1"/>
</dbReference>
<comment type="subunit">
    <text evidence="4">Homotrimer.</text>
</comment>
<comment type="similarity">
    <text evidence="3">Belongs to the SLAC1 S-type anion channel family.</text>
</comment>